<comment type="caution">
    <text evidence="2">The sequence shown here is derived from an EMBL/GenBank/DDBJ whole genome shotgun (WGS) entry which is preliminary data.</text>
</comment>
<evidence type="ECO:0000259" key="1">
    <source>
        <dbReference type="Pfam" id="PF13020"/>
    </source>
</evidence>
<dbReference type="Pfam" id="PF13020">
    <property type="entry name" value="NOV_C"/>
    <property type="match status" value="1"/>
</dbReference>
<proteinExistence type="predicted"/>
<dbReference type="Proteomes" id="UP001522450">
    <property type="component" value="Unassembled WGS sequence"/>
</dbReference>
<dbReference type="EMBL" id="JAAECS010000002">
    <property type="protein sequence ID" value="MCJ1989366.1"/>
    <property type="molecule type" value="Genomic_DNA"/>
</dbReference>
<keyword evidence="3" id="KW-1185">Reference proteome</keyword>
<dbReference type="RefSeq" id="WP_244034421.1">
    <property type="nucleotide sequence ID" value="NZ_JAAECS010000002.1"/>
</dbReference>
<name>A0ABT0ARS5_9LACT</name>
<gene>
    <name evidence="2" type="ORF">GYN21_03955</name>
</gene>
<reference evidence="2 3" key="1">
    <citation type="journal article" date="2022" name="Microbiol. Res.">
        <title>Comparative genome analysis, predicted lifestyle and antimicrobial strategies of Lactococcus carnosus and Lactococcus paracarnosus isolated from meat.</title>
        <authorList>
            <person name="Werum V."/>
            <person name="Ehrmann M."/>
            <person name="Vogel R."/>
            <person name="Hilgarth M."/>
        </authorList>
    </citation>
    <scope>NUCLEOTIDE SEQUENCE [LARGE SCALE GENOMIC DNA]</scope>
    <source>
        <strain evidence="2 3">TMW22177</strain>
    </source>
</reference>
<accession>A0ABT0ARS5</accession>
<dbReference type="InterPro" id="IPR024975">
    <property type="entry name" value="NOV_C"/>
</dbReference>
<evidence type="ECO:0000313" key="3">
    <source>
        <dbReference type="Proteomes" id="UP001522450"/>
    </source>
</evidence>
<organism evidence="2 3">
    <name type="scientific">Pseudolactococcus carnosus</name>
    <dbReference type="NCBI Taxonomy" id="2749961"/>
    <lineage>
        <taxon>Bacteria</taxon>
        <taxon>Bacillati</taxon>
        <taxon>Bacillota</taxon>
        <taxon>Bacilli</taxon>
        <taxon>Lactobacillales</taxon>
        <taxon>Streptococcaceae</taxon>
        <taxon>Pseudolactococcus</taxon>
    </lineage>
</organism>
<protein>
    <submittedName>
        <fullName evidence="2">DUF3883 domain-containing protein</fullName>
    </submittedName>
</protein>
<feature type="domain" description="Protein NO VEIN C-terminal" evidence="1">
    <location>
        <begin position="223"/>
        <end position="308"/>
    </location>
</feature>
<evidence type="ECO:0000313" key="2">
    <source>
        <dbReference type="EMBL" id="MCJ1989366.1"/>
    </source>
</evidence>
<sequence length="341" mass="39187">MQKILEILPEPVEGQEAFILDHGKMIDGVLKYKDDLNSYGWNINQFKKLKVGAFVLNRHPQKIMKDKKFEIYAGGYVESISKPDGEGNVVAKISHAFNIVPPLKQGDSFLETFEWDSKTKKPTTWMHFWLQYGMNPISYTDFLNIIEPLNGVPVSKSVAIAEEILSSLEADELKNESGNKGFKIEFTEDDKMHAKKVRKYSGIAKKLDFDEIQKSKNEIGAIGEEIVFDMLLNEAKVLGSKYPIHVSKIEGDGLGYDIRHWDELDNEVHIEVKATKSNYIDGFEMSSNEVFMSQNLDYKYLIYRVYDLDISSRKCKIKIYEGPITEDNYRLIETHVAVYQK</sequence>